<dbReference type="PANTHER" id="PTHR19848">
    <property type="entry name" value="WD40 REPEAT PROTEIN"/>
    <property type="match status" value="1"/>
</dbReference>
<dbReference type="PROSITE" id="PS50082">
    <property type="entry name" value="WD_REPEATS_2"/>
    <property type="match status" value="3"/>
</dbReference>
<keyword evidence="2" id="KW-0677">Repeat</keyword>
<dbReference type="Pfam" id="PF00400">
    <property type="entry name" value="WD40"/>
    <property type="match status" value="3"/>
</dbReference>
<protein>
    <submittedName>
        <fullName evidence="5">Uncharacterized protein</fullName>
    </submittedName>
</protein>
<gene>
    <name evidence="4" type="ORF">HPHI1048_LOCUS18869</name>
    <name evidence="5" type="ORF">HPHI1048_LOCUS18870</name>
</gene>
<evidence type="ECO:0000256" key="1">
    <source>
        <dbReference type="ARBA" id="ARBA00022574"/>
    </source>
</evidence>
<dbReference type="PANTHER" id="PTHR19848:SF8">
    <property type="entry name" value="F-BOX AND WD REPEAT DOMAIN CONTAINING 7"/>
    <property type="match status" value="1"/>
</dbReference>
<dbReference type="PROSITE" id="PS00678">
    <property type="entry name" value="WD_REPEATS_1"/>
    <property type="match status" value="2"/>
</dbReference>
<dbReference type="PROSITE" id="PS50294">
    <property type="entry name" value="WD_REPEATS_REGION"/>
    <property type="match status" value="1"/>
</dbReference>
<feature type="repeat" description="WD" evidence="3">
    <location>
        <begin position="157"/>
        <end position="202"/>
    </location>
</feature>
<dbReference type="AlphaFoldDB" id="A0A6T7SHD3"/>
<feature type="repeat" description="WD" evidence="3">
    <location>
        <begin position="114"/>
        <end position="152"/>
    </location>
</feature>
<accession>A0A6T7SHD3</accession>
<name>A0A6T7SHD3_9CRYP</name>
<dbReference type="InterPro" id="IPR015943">
    <property type="entry name" value="WD40/YVTN_repeat-like_dom_sf"/>
</dbReference>
<dbReference type="SUPFAM" id="SSF50978">
    <property type="entry name" value="WD40 repeat-like"/>
    <property type="match status" value="1"/>
</dbReference>
<evidence type="ECO:0000313" key="5">
    <source>
        <dbReference type="EMBL" id="CAD8499586.1"/>
    </source>
</evidence>
<dbReference type="InterPro" id="IPR019775">
    <property type="entry name" value="WD40_repeat_CS"/>
</dbReference>
<dbReference type="EMBL" id="HBEO01027866">
    <property type="protein sequence ID" value="CAD8499586.1"/>
    <property type="molecule type" value="Transcribed_RNA"/>
</dbReference>
<organism evidence="5">
    <name type="scientific">Hanusia phi</name>
    <dbReference type="NCBI Taxonomy" id="3032"/>
    <lineage>
        <taxon>Eukaryota</taxon>
        <taxon>Cryptophyceae</taxon>
        <taxon>Pyrenomonadales</taxon>
        <taxon>Geminigeraceae</taxon>
        <taxon>Hanusia</taxon>
    </lineage>
</organism>
<sequence length="483" mass="54306">MELRPINVYDLERQAGSSTNVWEKLGKKSSGLVGKDHGRSQHVGFTSMLCLQFDNKSYRSALICGHTSGSIHIWRKQRSVFETKDLSTNGVEAIKPWWPRRDDQRSSEMANVFHKAHVTVLKMQPKTDFLYSGSADRTIKLWDIFENERQAVLRQTFTGHGGTVTDIAFAAQIGNSPGLMISGSTDKTLIVWKNADGREMMLYPFYVKLRVFDMKVWPNALLFLSTRMNQGELYIGDSEGEIQKLKFDSEAREGIVDGSPGKFHSKKTGHQLGILSLVAEVHEGVIFSISNDTTIKVWEIASGTARKSFKEENRIGYGVENKIMRFNCICVNTATQEILLGDDLGILHIWNWITENKIYMDKITSEPILNIHCTQSGSEIYVQGPSKVESFYIARGIKHVSLKGHEGPLIGIGYLPPGKDNIYGQNNVLHSCALDNTIRVWDPINMQSNNIVRETRKTEISAFVIIERIGSIVTGEAILCFDL</sequence>
<reference evidence="5" key="1">
    <citation type="submission" date="2021-01" db="EMBL/GenBank/DDBJ databases">
        <authorList>
            <person name="Corre E."/>
            <person name="Pelletier E."/>
            <person name="Niang G."/>
            <person name="Scheremetjew M."/>
            <person name="Finn R."/>
            <person name="Kale V."/>
            <person name="Holt S."/>
            <person name="Cochrane G."/>
            <person name="Meng A."/>
            <person name="Brown T."/>
            <person name="Cohen L."/>
        </authorList>
    </citation>
    <scope>NUCLEOTIDE SEQUENCE</scope>
    <source>
        <strain evidence="5">CCMP325</strain>
    </source>
</reference>
<dbReference type="Gene3D" id="2.130.10.10">
    <property type="entry name" value="YVTN repeat-like/Quinoprotein amine dehydrogenase"/>
    <property type="match status" value="2"/>
</dbReference>
<feature type="repeat" description="WD" evidence="3">
    <location>
        <begin position="267"/>
        <end position="308"/>
    </location>
</feature>
<dbReference type="SMART" id="SM00320">
    <property type="entry name" value="WD40"/>
    <property type="match status" value="5"/>
</dbReference>
<dbReference type="InterPro" id="IPR036322">
    <property type="entry name" value="WD40_repeat_dom_sf"/>
</dbReference>
<evidence type="ECO:0000313" key="4">
    <source>
        <dbReference type="EMBL" id="CAD8499585.1"/>
    </source>
</evidence>
<dbReference type="PRINTS" id="PR00320">
    <property type="entry name" value="GPROTEINBRPT"/>
</dbReference>
<proteinExistence type="predicted"/>
<dbReference type="EMBL" id="HBEO01027865">
    <property type="protein sequence ID" value="CAD8499585.1"/>
    <property type="molecule type" value="Transcribed_RNA"/>
</dbReference>
<evidence type="ECO:0000256" key="2">
    <source>
        <dbReference type="ARBA" id="ARBA00022737"/>
    </source>
</evidence>
<dbReference type="InterPro" id="IPR001680">
    <property type="entry name" value="WD40_rpt"/>
</dbReference>
<evidence type="ECO:0000256" key="3">
    <source>
        <dbReference type="PROSITE-ProRule" id="PRU00221"/>
    </source>
</evidence>
<dbReference type="InterPro" id="IPR020472">
    <property type="entry name" value="WD40_PAC1"/>
</dbReference>
<keyword evidence="1 3" id="KW-0853">WD repeat</keyword>